<sequence length="235" mass="27276">MKRIIFIFLFTTSVTAASAQSVVGFWEIKEVTVGNEFMTPIARWTRINQDGTYQSGNGWQQNSEGTWDYDNKSNSFLPKETNGIEDSYGAFKVSFSGKEMIWQRKEDAMTVTVTLTPIKKLPKSTADEIKGLWDLTDALLNSRSVKDKFDPDDIYYVFIRWDRIYIERSPEGKRSTGYWYINAHRPEITFISHTAGQNPESWQIEVNDLELKLKGISETNKNRELIFQRINEFPQ</sequence>
<organism evidence="2 3">
    <name type="scientific">Maribellus comscasis</name>
    <dbReference type="NCBI Taxonomy" id="2681766"/>
    <lineage>
        <taxon>Bacteria</taxon>
        <taxon>Pseudomonadati</taxon>
        <taxon>Bacteroidota</taxon>
        <taxon>Bacteroidia</taxon>
        <taxon>Marinilabiliales</taxon>
        <taxon>Prolixibacteraceae</taxon>
        <taxon>Maribellus</taxon>
    </lineage>
</organism>
<keyword evidence="1" id="KW-0732">Signal</keyword>
<accession>A0A6I6JMC2</accession>
<evidence type="ECO:0000313" key="3">
    <source>
        <dbReference type="Proteomes" id="UP000428260"/>
    </source>
</evidence>
<keyword evidence="3" id="KW-1185">Reference proteome</keyword>
<dbReference type="RefSeq" id="WP_158862137.1">
    <property type="nucleotide sequence ID" value="NZ_CP046401.1"/>
</dbReference>
<name>A0A6I6JMC2_9BACT</name>
<feature type="signal peptide" evidence="1">
    <location>
        <begin position="1"/>
        <end position="19"/>
    </location>
</feature>
<evidence type="ECO:0008006" key="4">
    <source>
        <dbReference type="Google" id="ProtNLM"/>
    </source>
</evidence>
<protein>
    <recommendedName>
        <fullName evidence="4">Lipocalin-like domain-containing protein</fullName>
    </recommendedName>
</protein>
<proteinExistence type="predicted"/>
<dbReference type="AlphaFoldDB" id="A0A6I6JMC2"/>
<gene>
    <name evidence="2" type="ORF">GM418_00560</name>
</gene>
<feature type="chain" id="PRO_5026296160" description="Lipocalin-like domain-containing protein" evidence="1">
    <location>
        <begin position="20"/>
        <end position="235"/>
    </location>
</feature>
<dbReference type="KEGG" id="mcos:GM418_00560"/>
<dbReference type="EMBL" id="CP046401">
    <property type="protein sequence ID" value="QGY42198.1"/>
    <property type="molecule type" value="Genomic_DNA"/>
</dbReference>
<reference evidence="2 3" key="1">
    <citation type="submission" date="2019-11" db="EMBL/GenBank/DDBJ databases">
        <authorList>
            <person name="Zheng R.K."/>
            <person name="Sun C.M."/>
        </authorList>
    </citation>
    <scope>NUCLEOTIDE SEQUENCE [LARGE SCALE GENOMIC DNA]</scope>
    <source>
        <strain evidence="2 3">WC007</strain>
    </source>
</reference>
<dbReference type="Proteomes" id="UP000428260">
    <property type="component" value="Chromosome"/>
</dbReference>
<evidence type="ECO:0000256" key="1">
    <source>
        <dbReference type="SAM" id="SignalP"/>
    </source>
</evidence>
<evidence type="ECO:0000313" key="2">
    <source>
        <dbReference type="EMBL" id="QGY42198.1"/>
    </source>
</evidence>